<evidence type="ECO:0000259" key="2">
    <source>
        <dbReference type="Pfam" id="PF01551"/>
    </source>
</evidence>
<gene>
    <name evidence="3" type="ORF">KEC57_03640</name>
</gene>
<dbReference type="InterPro" id="IPR011055">
    <property type="entry name" value="Dup_hybrid_motif"/>
</dbReference>
<dbReference type="CDD" id="cd12797">
    <property type="entry name" value="M23_peptidase"/>
    <property type="match status" value="1"/>
</dbReference>
<proteinExistence type="predicted"/>
<feature type="compositionally biased region" description="Low complexity" evidence="1">
    <location>
        <begin position="260"/>
        <end position="272"/>
    </location>
</feature>
<sequence>MAEPAPTRRSSRTPATPVQATPENTGASRVSRRQATGSTPERPTVVWSRASDAKRADGSVPSTPLADLPVTATDSSVASEHPASRLPAPEPVSAPVTADVPAPAPSTIEQSSTPVSVIEPIFPVAAAAAVVAASVVVASAPGAPLSRRARRAPQAAAKPVVVPPIAPVAPAEAARQAPVFQAELPTADAPAPLLETVLAPAEPFELLETVVSPAEPLGLAEPQPDAPATASIPRIDASAADEFEAAARLFSFTGETPVQAAPTADDGADAGPSPRTQTHGVSRRERTGRGASFRRIATASFSIGVLGIVGLMTVGMTTPAQAVAAANGVDASLSVIAPTVGSTTALDEDEIQAYVAPAGVQADTLERTENYGTTTMAELASEAGIQNFSNLFYNDPNSNIQWPFAVGVTMSYGFGMRSGSMHEGIDFTPGAGAPVQAIADGTVRVASEAGGAYGVHVIIDHMIDGELVSSHYAHMQYGSLEVVAGQQVTVGTVLGHTGNTGRSYGAHTHFEILMNGTTAIDPMPWLREHTDGTHTVG</sequence>
<feature type="compositionally biased region" description="Low complexity" evidence="1">
    <location>
        <begin position="91"/>
        <end position="107"/>
    </location>
</feature>
<feature type="region of interest" description="Disordered" evidence="1">
    <location>
        <begin position="258"/>
        <end position="289"/>
    </location>
</feature>
<accession>A0A9X1LSP7</accession>
<dbReference type="AlphaFoldDB" id="A0A9X1LSP7"/>
<feature type="domain" description="M23ase beta-sheet core" evidence="2">
    <location>
        <begin position="421"/>
        <end position="522"/>
    </location>
</feature>
<evidence type="ECO:0000256" key="1">
    <source>
        <dbReference type="SAM" id="MobiDB-lite"/>
    </source>
</evidence>
<dbReference type="InterPro" id="IPR050570">
    <property type="entry name" value="Cell_wall_metabolism_enzyme"/>
</dbReference>
<dbReference type="PANTHER" id="PTHR21666:SF270">
    <property type="entry name" value="MUREIN HYDROLASE ACTIVATOR ENVC"/>
    <property type="match status" value="1"/>
</dbReference>
<dbReference type="GO" id="GO:0004222">
    <property type="term" value="F:metalloendopeptidase activity"/>
    <property type="evidence" value="ECO:0007669"/>
    <property type="project" value="TreeGrafter"/>
</dbReference>
<name>A0A9X1LSP7_9MICO</name>
<dbReference type="EMBL" id="JAGTTN010000001">
    <property type="protein sequence ID" value="MCC2031270.1"/>
    <property type="molecule type" value="Genomic_DNA"/>
</dbReference>
<dbReference type="PANTHER" id="PTHR21666">
    <property type="entry name" value="PEPTIDASE-RELATED"/>
    <property type="match status" value="1"/>
</dbReference>
<dbReference type="InterPro" id="IPR016047">
    <property type="entry name" value="M23ase_b-sheet_dom"/>
</dbReference>
<evidence type="ECO:0000313" key="3">
    <source>
        <dbReference type="EMBL" id="MCC2031270.1"/>
    </source>
</evidence>
<keyword evidence="4" id="KW-1185">Reference proteome</keyword>
<feature type="region of interest" description="Disordered" evidence="1">
    <location>
        <begin position="1"/>
        <end position="112"/>
    </location>
</feature>
<dbReference type="Proteomes" id="UP001139354">
    <property type="component" value="Unassembled WGS sequence"/>
</dbReference>
<dbReference type="Gene3D" id="2.70.70.10">
    <property type="entry name" value="Glucose Permease (Domain IIA)"/>
    <property type="match status" value="1"/>
</dbReference>
<dbReference type="Pfam" id="PF01551">
    <property type="entry name" value="Peptidase_M23"/>
    <property type="match status" value="1"/>
</dbReference>
<protein>
    <submittedName>
        <fullName evidence="3">Peptidoglycan DD-metalloendopeptidase family protein</fullName>
    </submittedName>
</protein>
<dbReference type="SUPFAM" id="SSF51261">
    <property type="entry name" value="Duplicated hybrid motif"/>
    <property type="match status" value="1"/>
</dbReference>
<comment type="caution">
    <text evidence="3">The sequence shown here is derived from an EMBL/GenBank/DDBJ whole genome shotgun (WGS) entry which is preliminary data.</text>
</comment>
<evidence type="ECO:0000313" key="4">
    <source>
        <dbReference type="Proteomes" id="UP001139354"/>
    </source>
</evidence>
<feature type="compositionally biased region" description="Polar residues" evidence="1">
    <location>
        <begin position="12"/>
        <end position="41"/>
    </location>
</feature>
<organism evidence="3 4">
    <name type="scientific">Microbacterium allomyrinae</name>
    <dbReference type="NCBI Taxonomy" id="2830666"/>
    <lineage>
        <taxon>Bacteria</taxon>
        <taxon>Bacillati</taxon>
        <taxon>Actinomycetota</taxon>
        <taxon>Actinomycetes</taxon>
        <taxon>Micrococcales</taxon>
        <taxon>Microbacteriaceae</taxon>
        <taxon>Microbacterium</taxon>
    </lineage>
</organism>
<reference evidence="3" key="1">
    <citation type="submission" date="2021-04" db="EMBL/GenBank/DDBJ databases">
        <title>Microbacterium tenobrionis sp. nov. and Microbacterium allomyrinae sp. nov., isolated from larvae of Tenobrio molitor and Allomyrina dichotoma, respectively.</title>
        <authorList>
            <person name="Lee S.D."/>
        </authorList>
    </citation>
    <scope>NUCLEOTIDE SEQUENCE</scope>
    <source>
        <strain evidence="3">BWT-G7</strain>
    </source>
</reference>